<evidence type="ECO:0000256" key="3">
    <source>
        <dbReference type="SAM" id="Coils"/>
    </source>
</evidence>
<dbReference type="CDD" id="cd06257">
    <property type="entry name" value="DnaJ"/>
    <property type="match status" value="1"/>
</dbReference>
<dbReference type="GO" id="GO:0006260">
    <property type="term" value="P:DNA replication"/>
    <property type="evidence" value="ECO:0007669"/>
    <property type="project" value="UniProtKB-KW"/>
</dbReference>
<dbReference type="Pfam" id="PF00226">
    <property type="entry name" value="DnaJ"/>
    <property type="match status" value="1"/>
</dbReference>
<keyword evidence="4" id="KW-1133">Transmembrane helix</keyword>
<dbReference type="PANTHER" id="PTHR43096:SF52">
    <property type="entry name" value="DNAJ HOMOLOG 1, MITOCHONDRIAL-RELATED"/>
    <property type="match status" value="1"/>
</dbReference>
<sequence length="290" mass="34039">MKMKKILGHILNGVGKFIEVFLNIIIFMVELATSFFNGIKQMLAALFLGGGCLLIFFFLNPIVLYSVTRNKYIMTIIFLSLVVPILGVKGVSYLKYIQYMATEYFYDRADYYLHGKKRTFDKISDYGKKYKAHIEELERLRRQKEQEEREKEFEERFNSSFGGTYYTFGDDINFEDLFGEGGFFDAFNRGGYYYNQGNYQGNYGGSQNSQGQNYTGIGFKQSYEEAIRILGLSTDADKYEIKLKYRQLAKKYHPDLNKEEGAKEMFQKINNAYEFLSDENIERYKRIKEQ</sequence>
<evidence type="ECO:0000256" key="4">
    <source>
        <dbReference type="SAM" id="Phobius"/>
    </source>
</evidence>
<dbReference type="EMBL" id="AEEH01000033">
    <property type="protein sequence ID" value="EFM25531.1"/>
    <property type="molecule type" value="Genomic_DNA"/>
</dbReference>
<keyword evidence="3" id="KW-0175">Coiled coil</keyword>
<dbReference type="InterPro" id="IPR036869">
    <property type="entry name" value="J_dom_sf"/>
</dbReference>
<organism evidence="6 7">
    <name type="scientific">Peptoniphilus duerdenii ATCC BAA-1640</name>
    <dbReference type="NCBI Taxonomy" id="862517"/>
    <lineage>
        <taxon>Bacteria</taxon>
        <taxon>Bacillati</taxon>
        <taxon>Bacillota</taxon>
        <taxon>Tissierellia</taxon>
        <taxon>Tissierellales</taxon>
        <taxon>Peptoniphilaceae</taxon>
        <taxon>Peptoniphilus</taxon>
    </lineage>
</organism>
<protein>
    <submittedName>
        <fullName evidence="6">DnaJ domain protein</fullName>
    </submittedName>
</protein>
<feature type="transmembrane region" description="Helical" evidence="4">
    <location>
        <begin position="45"/>
        <end position="65"/>
    </location>
</feature>
<dbReference type="PROSITE" id="PS50076">
    <property type="entry name" value="DNAJ_2"/>
    <property type="match status" value="1"/>
</dbReference>
<evidence type="ECO:0000256" key="1">
    <source>
        <dbReference type="ARBA" id="ARBA00022705"/>
    </source>
</evidence>
<dbReference type="SMART" id="SM00271">
    <property type="entry name" value="DnaJ"/>
    <property type="match status" value="1"/>
</dbReference>
<dbReference type="GO" id="GO:0051082">
    <property type="term" value="F:unfolded protein binding"/>
    <property type="evidence" value="ECO:0007669"/>
    <property type="project" value="TreeGrafter"/>
</dbReference>
<accession>E0NL28</accession>
<proteinExistence type="predicted"/>
<evidence type="ECO:0000256" key="2">
    <source>
        <dbReference type="ARBA" id="ARBA00023186"/>
    </source>
</evidence>
<dbReference type="SUPFAM" id="SSF46565">
    <property type="entry name" value="Chaperone J-domain"/>
    <property type="match status" value="1"/>
</dbReference>
<feature type="transmembrane region" description="Helical" evidence="4">
    <location>
        <begin position="20"/>
        <end position="39"/>
    </location>
</feature>
<feature type="transmembrane region" description="Helical" evidence="4">
    <location>
        <begin position="72"/>
        <end position="94"/>
    </location>
</feature>
<comment type="caution">
    <text evidence="6">The sequence shown here is derived from an EMBL/GenBank/DDBJ whole genome shotgun (WGS) entry which is preliminary data.</text>
</comment>
<evidence type="ECO:0000259" key="5">
    <source>
        <dbReference type="PROSITE" id="PS50076"/>
    </source>
</evidence>
<keyword evidence="1" id="KW-0235">DNA replication</keyword>
<evidence type="ECO:0000313" key="7">
    <source>
        <dbReference type="Proteomes" id="UP000003280"/>
    </source>
</evidence>
<keyword evidence="4" id="KW-0812">Transmembrane</keyword>
<evidence type="ECO:0000313" key="6">
    <source>
        <dbReference type="EMBL" id="EFM25531.1"/>
    </source>
</evidence>
<dbReference type="HOGENOM" id="CLU_1056205_0_0_9"/>
<feature type="domain" description="J" evidence="5">
    <location>
        <begin position="225"/>
        <end position="290"/>
    </location>
</feature>
<dbReference type="GO" id="GO:0042026">
    <property type="term" value="P:protein refolding"/>
    <property type="evidence" value="ECO:0007669"/>
    <property type="project" value="TreeGrafter"/>
</dbReference>
<reference evidence="6 7" key="1">
    <citation type="submission" date="2010-07" db="EMBL/GenBank/DDBJ databases">
        <authorList>
            <person name="Muzny D."/>
            <person name="Qin X."/>
            <person name="Deng J."/>
            <person name="Jiang H."/>
            <person name="Liu Y."/>
            <person name="Qu J."/>
            <person name="Song X.-Z."/>
            <person name="Zhang L."/>
            <person name="Thornton R."/>
            <person name="Coyle M."/>
            <person name="Francisco L."/>
            <person name="Jackson L."/>
            <person name="Javaid M."/>
            <person name="Korchina V."/>
            <person name="Kovar C."/>
            <person name="Mata R."/>
            <person name="Mathew T."/>
            <person name="Ngo R."/>
            <person name="Nguyen L."/>
            <person name="Nguyen N."/>
            <person name="Okwuonu G."/>
            <person name="Ongeri F."/>
            <person name="Pham C."/>
            <person name="Simmons D."/>
            <person name="Wilczek-Boney K."/>
            <person name="Hale W."/>
            <person name="Jakkamsetti A."/>
            <person name="Pham P."/>
            <person name="Ruth R."/>
            <person name="San Lucas F."/>
            <person name="Warren J."/>
            <person name="Zhang J."/>
            <person name="Zhao Z."/>
            <person name="Zhou C."/>
            <person name="Zhu D."/>
            <person name="Lee S."/>
            <person name="Bess C."/>
            <person name="Blankenburg K."/>
            <person name="Forbes L."/>
            <person name="Fu Q."/>
            <person name="Gubbala S."/>
            <person name="Hirani K."/>
            <person name="Jayaseelan J.C."/>
            <person name="Lara F."/>
            <person name="Munidasa M."/>
            <person name="Palculict T."/>
            <person name="Patil S."/>
            <person name="Pu L.-L."/>
            <person name="Saada N."/>
            <person name="Tang L."/>
            <person name="Weissenberger G."/>
            <person name="Zhu Y."/>
            <person name="Hemphill L."/>
            <person name="Shang Y."/>
            <person name="Youmans B."/>
            <person name="Ayvaz T."/>
            <person name="Ross M."/>
            <person name="Santibanez J."/>
            <person name="Aqrawi P."/>
            <person name="Gross S."/>
            <person name="Joshi V."/>
            <person name="Fowler G."/>
            <person name="Nazareth L."/>
            <person name="Reid J."/>
            <person name="Worley K."/>
            <person name="Petrosino J."/>
            <person name="Highlander S."/>
            <person name="Gibbs R."/>
        </authorList>
    </citation>
    <scope>NUCLEOTIDE SEQUENCE [LARGE SCALE GENOMIC DNA]</scope>
    <source>
        <strain evidence="6 7">ATCC BAA-1640</strain>
    </source>
</reference>
<dbReference type="STRING" id="862517.HMPREF9225_0867"/>
<dbReference type="AlphaFoldDB" id="E0NL28"/>
<dbReference type="InterPro" id="IPR001623">
    <property type="entry name" value="DnaJ_domain"/>
</dbReference>
<dbReference type="PANTHER" id="PTHR43096">
    <property type="entry name" value="DNAJ HOMOLOG 1, MITOCHONDRIAL-RELATED"/>
    <property type="match status" value="1"/>
</dbReference>
<keyword evidence="7" id="KW-1185">Reference proteome</keyword>
<gene>
    <name evidence="6" type="primary">dnaJ3</name>
    <name evidence="6" type="ORF">HMPREF9225_0867</name>
</gene>
<feature type="coiled-coil region" evidence="3">
    <location>
        <begin position="123"/>
        <end position="157"/>
    </location>
</feature>
<dbReference type="PRINTS" id="PR00625">
    <property type="entry name" value="JDOMAIN"/>
</dbReference>
<keyword evidence="4" id="KW-0472">Membrane</keyword>
<dbReference type="Proteomes" id="UP000003280">
    <property type="component" value="Unassembled WGS sequence"/>
</dbReference>
<keyword evidence="2" id="KW-0143">Chaperone</keyword>
<name>E0NL28_9FIRM</name>
<dbReference type="GO" id="GO:0005737">
    <property type="term" value="C:cytoplasm"/>
    <property type="evidence" value="ECO:0007669"/>
    <property type="project" value="TreeGrafter"/>
</dbReference>
<dbReference type="eggNOG" id="COG0484">
    <property type="taxonomic scope" value="Bacteria"/>
</dbReference>
<dbReference type="Gene3D" id="1.10.287.110">
    <property type="entry name" value="DnaJ domain"/>
    <property type="match status" value="1"/>
</dbReference>